<evidence type="ECO:0000256" key="1">
    <source>
        <dbReference type="SAM" id="Phobius"/>
    </source>
</evidence>
<keyword evidence="1" id="KW-1133">Transmembrane helix</keyword>
<feature type="transmembrane region" description="Helical" evidence="1">
    <location>
        <begin position="93"/>
        <end position="121"/>
    </location>
</feature>
<dbReference type="Proteomes" id="UP001065613">
    <property type="component" value="Chromosome"/>
</dbReference>
<protein>
    <recommendedName>
        <fullName evidence="3">DUF4149 domain-containing protein</fullName>
    </recommendedName>
</protein>
<organism evidence="2">
    <name type="scientific">Woronichinia naegeliana WA131</name>
    <dbReference type="NCBI Taxonomy" id="2824559"/>
    <lineage>
        <taxon>Bacteria</taxon>
        <taxon>Bacillati</taxon>
        <taxon>Cyanobacteriota</taxon>
        <taxon>Cyanophyceae</taxon>
        <taxon>Synechococcales</taxon>
        <taxon>Coelosphaeriaceae</taxon>
        <taxon>Woronichinia</taxon>
    </lineage>
</organism>
<evidence type="ECO:0008006" key="3">
    <source>
        <dbReference type="Google" id="ProtNLM"/>
    </source>
</evidence>
<evidence type="ECO:0000313" key="2">
    <source>
        <dbReference type="EMBL" id="UXE61473.1"/>
    </source>
</evidence>
<sequence>MNTLTKQPVESLNWPMIVVLTLSFWLSASLVIDLVVIPGLFASGMMQEAGFLVAGYFIFGVFNHLELLCAALILSGFLFFYRSHHFSATKEGWAIFLAVLLLAIALTDTYGLTPALSSFGFEMNLFNGNPTMPSGMMTMHGFYWSLELLKLLLGTTLLRWCYRDVLLSELHK</sequence>
<reference evidence="2" key="1">
    <citation type="submission" date="2021-04" db="EMBL/GenBank/DDBJ databases">
        <title>Genome sequence of Woronichinia naegeliana from Washington state freshwater lake bloom.</title>
        <authorList>
            <person name="Dreher T.W."/>
        </authorList>
    </citation>
    <scope>NUCLEOTIDE SEQUENCE</scope>
    <source>
        <strain evidence="2">WA131</strain>
    </source>
</reference>
<accession>A0A977KX09</accession>
<feature type="transmembrane region" description="Helical" evidence="1">
    <location>
        <begin position="53"/>
        <end position="81"/>
    </location>
</feature>
<feature type="transmembrane region" description="Helical" evidence="1">
    <location>
        <begin position="12"/>
        <end position="41"/>
    </location>
</feature>
<dbReference type="KEGG" id="wna:KA717_00085"/>
<dbReference type="AlphaFoldDB" id="A0A977KX09"/>
<feature type="transmembrane region" description="Helical" evidence="1">
    <location>
        <begin position="141"/>
        <end position="162"/>
    </location>
</feature>
<dbReference type="EMBL" id="CP073041">
    <property type="protein sequence ID" value="UXE61473.1"/>
    <property type="molecule type" value="Genomic_DNA"/>
</dbReference>
<proteinExistence type="predicted"/>
<keyword evidence="1" id="KW-0472">Membrane</keyword>
<gene>
    <name evidence="2" type="ORF">KA717_00085</name>
</gene>
<name>A0A977KX09_9CYAN</name>
<keyword evidence="1" id="KW-0812">Transmembrane</keyword>